<dbReference type="KEGG" id="bmus:118897463"/>
<sequence>MCLELLVPARDAAPRLSSPRVGPRSEPRPTPEPPAMASLLAKDAYLQNLAKKICSQPSPEPQKRKSAGKTQVSEAAGPPKKKRKRAQKKSREREEKTAEPKAQAPAEKSQARTPVAAKEKEGASSSTGAPADGLANEPGSLFALDVLRQRLHEKIREARGQGSAGELSPAASEKRRRRKQERDRKKRKRRELRAKEKAAKAPEGAEAAEPPPEAPREEAQARPGLLFNKVEVSEEEPGSKAQRRKEKRQKLKGNLTPLTGRNYRQLLERLQARQARLEELRDQDAGQARELEAKMQWTNVLYKAEGVKIRDDERLLQEALKRKEKRRAQRQRAWEKRTAHVVGKMQRRQDRRRQNLREKKAARAERRLEKARKKGRILPQDLERAGLA</sequence>
<dbReference type="OrthoDB" id="9685805at2759"/>
<dbReference type="InterPro" id="IPR007019">
    <property type="entry name" value="SURF6"/>
</dbReference>
<organism evidence="7 8">
    <name type="scientific">Balaenoptera musculus</name>
    <name type="common">Blue whale</name>
    <dbReference type="NCBI Taxonomy" id="9771"/>
    <lineage>
        <taxon>Eukaryota</taxon>
        <taxon>Metazoa</taxon>
        <taxon>Chordata</taxon>
        <taxon>Craniata</taxon>
        <taxon>Vertebrata</taxon>
        <taxon>Euteleostomi</taxon>
        <taxon>Mammalia</taxon>
        <taxon>Eutheria</taxon>
        <taxon>Laurasiatheria</taxon>
        <taxon>Artiodactyla</taxon>
        <taxon>Whippomorpha</taxon>
        <taxon>Cetacea</taxon>
        <taxon>Mysticeti</taxon>
        <taxon>Balaenopteridae</taxon>
        <taxon>Balaenoptera</taxon>
    </lineage>
</organism>
<evidence type="ECO:0000256" key="4">
    <source>
        <dbReference type="SAM" id="Coils"/>
    </source>
</evidence>
<feature type="coiled-coil region" evidence="4">
    <location>
        <begin position="260"/>
        <end position="287"/>
    </location>
</feature>
<protein>
    <submittedName>
        <fullName evidence="8">Surfeit locus protein 6</fullName>
    </submittedName>
</protein>
<feature type="domain" description="Ribosomal RNA-processing protein 14/surfeit locus protein 6 C-terminal" evidence="6">
    <location>
        <begin position="172"/>
        <end position="367"/>
    </location>
</feature>
<accession>A0A8B8XSZ6</accession>
<gene>
    <name evidence="8" type="primary">SURF6</name>
</gene>
<evidence type="ECO:0000256" key="1">
    <source>
        <dbReference type="ARBA" id="ARBA00004123"/>
    </source>
</evidence>
<evidence type="ECO:0000259" key="6">
    <source>
        <dbReference type="Pfam" id="PF04935"/>
    </source>
</evidence>
<comment type="similarity">
    <text evidence="2">Belongs to the SURF6 family.</text>
</comment>
<dbReference type="Pfam" id="PF04935">
    <property type="entry name" value="SURF6"/>
    <property type="match status" value="1"/>
</dbReference>
<proteinExistence type="inferred from homology"/>
<feature type="compositionally biased region" description="Basic residues" evidence="5">
    <location>
        <begin position="241"/>
        <end position="251"/>
    </location>
</feature>
<dbReference type="PANTHER" id="PTHR14369:SF0">
    <property type="entry name" value="SURFEIT LOCUS PROTEIN 6"/>
    <property type="match status" value="1"/>
</dbReference>
<dbReference type="GO" id="GO:0003723">
    <property type="term" value="F:RNA binding"/>
    <property type="evidence" value="ECO:0007669"/>
    <property type="project" value="TreeGrafter"/>
</dbReference>
<feature type="region of interest" description="Disordered" evidence="5">
    <location>
        <begin position="1"/>
        <end position="137"/>
    </location>
</feature>
<dbReference type="GO" id="GO:0042273">
    <property type="term" value="P:ribosomal large subunit biogenesis"/>
    <property type="evidence" value="ECO:0007669"/>
    <property type="project" value="TreeGrafter"/>
</dbReference>
<comment type="subcellular location">
    <subcellularLocation>
        <location evidence="1">Nucleus</location>
    </subcellularLocation>
</comment>
<dbReference type="PANTHER" id="PTHR14369">
    <property type="entry name" value="SURFEIT LOCUS PROTEIN 6"/>
    <property type="match status" value="1"/>
</dbReference>
<feature type="compositionally biased region" description="Basic residues" evidence="5">
    <location>
        <begin position="174"/>
        <end position="192"/>
    </location>
</feature>
<dbReference type="GO" id="GO:0005730">
    <property type="term" value="C:nucleolus"/>
    <property type="evidence" value="ECO:0007669"/>
    <property type="project" value="TreeGrafter"/>
</dbReference>
<feature type="region of interest" description="Disordered" evidence="5">
    <location>
        <begin position="329"/>
        <end position="388"/>
    </location>
</feature>
<dbReference type="Proteomes" id="UP000694857">
    <property type="component" value="Chromosome 6"/>
</dbReference>
<dbReference type="GeneID" id="118897463"/>
<dbReference type="CTD" id="6838"/>
<feature type="compositionally biased region" description="Basic and acidic residues" evidence="5">
    <location>
        <begin position="89"/>
        <end position="99"/>
    </location>
</feature>
<feature type="region of interest" description="Disordered" evidence="5">
    <location>
        <begin position="154"/>
        <end position="259"/>
    </location>
</feature>
<dbReference type="GO" id="GO:0042274">
    <property type="term" value="P:ribosomal small subunit biogenesis"/>
    <property type="evidence" value="ECO:0007669"/>
    <property type="project" value="TreeGrafter"/>
</dbReference>
<name>A0A8B8XSZ6_BALMU</name>
<evidence type="ECO:0000256" key="2">
    <source>
        <dbReference type="ARBA" id="ARBA00005904"/>
    </source>
</evidence>
<keyword evidence="4" id="KW-0175">Coiled coil</keyword>
<keyword evidence="3" id="KW-0539">Nucleus</keyword>
<evidence type="ECO:0000313" key="8">
    <source>
        <dbReference type="RefSeq" id="XP_036712611.1"/>
    </source>
</evidence>
<dbReference type="InterPro" id="IPR029190">
    <property type="entry name" value="Rrp14/SURF6_C"/>
</dbReference>
<feature type="compositionally biased region" description="Basic residues" evidence="5">
    <location>
        <begin position="79"/>
        <end position="88"/>
    </location>
</feature>
<dbReference type="GO" id="GO:0003677">
    <property type="term" value="F:DNA binding"/>
    <property type="evidence" value="ECO:0007669"/>
    <property type="project" value="TreeGrafter"/>
</dbReference>
<reference evidence="8" key="1">
    <citation type="submission" date="2025-08" db="UniProtKB">
        <authorList>
            <consortium name="RefSeq"/>
        </authorList>
    </citation>
    <scope>IDENTIFICATION</scope>
    <source>
        <tissue evidence="8">Epidermis and Blubber</tissue>
    </source>
</reference>
<dbReference type="AlphaFoldDB" id="A0A8B8XSZ6"/>
<evidence type="ECO:0000256" key="5">
    <source>
        <dbReference type="SAM" id="MobiDB-lite"/>
    </source>
</evidence>
<evidence type="ECO:0000256" key="3">
    <source>
        <dbReference type="ARBA" id="ARBA00023242"/>
    </source>
</evidence>
<keyword evidence="7" id="KW-1185">Reference proteome</keyword>
<feature type="compositionally biased region" description="Basic and acidic residues" evidence="5">
    <location>
        <begin position="352"/>
        <end position="368"/>
    </location>
</feature>
<dbReference type="RefSeq" id="XP_036712611.1">
    <property type="nucleotide sequence ID" value="XM_036856716.1"/>
</dbReference>
<evidence type="ECO:0000313" key="7">
    <source>
        <dbReference type="Proteomes" id="UP000694857"/>
    </source>
</evidence>